<comment type="caution">
    <text evidence="1">The sequence shown here is derived from an EMBL/GenBank/DDBJ whole genome shotgun (WGS) entry which is preliminary data.</text>
</comment>
<dbReference type="EMBL" id="CM042009">
    <property type="protein sequence ID" value="KAI3789776.1"/>
    <property type="molecule type" value="Genomic_DNA"/>
</dbReference>
<gene>
    <name evidence="1" type="ORF">L2E82_02580</name>
</gene>
<reference evidence="2" key="1">
    <citation type="journal article" date="2022" name="Mol. Ecol. Resour.">
        <title>The genomes of chicory, endive, great burdock and yacon provide insights into Asteraceae palaeo-polyploidization history and plant inulin production.</title>
        <authorList>
            <person name="Fan W."/>
            <person name="Wang S."/>
            <person name="Wang H."/>
            <person name="Wang A."/>
            <person name="Jiang F."/>
            <person name="Liu H."/>
            <person name="Zhao H."/>
            <person name="Xu D."/>
            <person name="Zhang Y."/>
        </authorList>
    </citation>
    <scope>NUCLEOTIDE SEQUENCE [LARGE SCALE GENOMIC DNA]</scope>
    <source>
        <strain evidence="2">cv. Punajuju</strain>
    </source>
</reference>
<reference evidence="1 2" key="2">
    <citation type="journal article" date="2022" name="Mol. Ecol. Resour.">
        <title>The genomes of chicory, endive, great burdock and yacon provide insights into Asteraceae paleo-polyploidization history and plant inulin production.</title>
        <authorList>
            <person name="Fan W."/>
            <person name="Wang S."/>
            <person name="Wang H."/>
            <person name="Wang A."/>
            <person name="Jiang F."/>
            <person name="Liu H."/>
            <person name="Zhao H."/>
            <person name="Xu D."/>
            <person name="Zhang Y."/>
        </authorList>
    </citation>
    <scope>NUCLEOTIDE SEQUENCE [LARGE SCALE GENOMIC DNA]</scope>
    <source>
        <strain evidence="2">cv. Punajuju</strain>
        <tissue evidence="1">Leaves</tissue>
    </source>
</reference>
<name>A0ACB9H3C5_CICIN</name>
<keyword evidence="2" id="KW-1185">Reference proteome</keyword>
<evidence type="ECO:0000313" key="2">
    <source>
        <dbReference type="Proteomes" id="UP001055811"/>
    </source>
</evidence>
<proteinExistence type="predicted"/>
<evidence type="ECO:0000313" key="1">
    <source>
        <dbReference type="EMBL" id="KAI3789776.1"/>
    </source>
</evidence>
<sequence length="93" mass="10667">MWNILKELQVGPTYVTSVVILEDFMQGEEYKLFWPDHPEFVRMAAKFGAVIVPFGVVGEDDITELVLDYGGMMKIPVLNNYIKKSNKETVNIR</sequence>
<dbReference type="Proteomes" id="UP001055811">
    <property type="component" value="Linkage Group LG01"/>
</dbReference>
<organism evidence="1 2">
    <name type="scientific">Cichorium intybus</name>
    <name type="common">Chicory</name>
    <dbReference type="NCBI Taxonomy" id="13427"/>
    <lineage>
        <taxon>Eukaryota</taxon>
        <taxon>Viridiplantae</taxon>
        <taxon>Streptophyta</taxon>
        <taxon>Embryophyta</taxon>
        <taxon>Tracheophyta</taxon>
        <taxon>Spermatophyta</taxon>
        <taxon>Magnoliopsida</taxon>
        <taxon>eudicotyledons</taxon>
        <taxon>Gunneridae</taxon>
        <taxon>Pentapetalae</taxon>
        <taxon>asterids</taxon>
        <taxon>campanulids</taxon>
        <taxon>Asterales</taxon>
        <taxon>Asteraceae</taxon>
        <taxon>Cichorioideae</taxon>
        <taxon>Cichorieae</taxon>
        <taxon>Cichoriinae</taxon>
        <taxon>Cichorium</taxon>
    </lineage>
</organism>
<protein>
    <submittedName>
        <fullName evidence="1">Uncharacterized protein</fullName>
    </submittedName>
</protein>
<accession>A0ACB9H3C5</accession>